<dbReference type="STRING" id="42251.A0A2T7A538"/>
<dbReference type="GO" id="GO:0071916">
    <property type="term" value="F:dipeptide transmembrane transporter activity"/>
    <property type="evidence" value="ECO:0007669"/>
    <property type="project" value="UniProtKB-ARBA"/>
</dbReference>
<dbReference type="PANTHER" id="PTHR11654">
    <property type="entry name" value="OLIGOPEPTIDE TRANSPORTER-RELATED"/>
    <property type="match status" value="1"/>
</dbReference>
<feature type="transmembrane region" description="Helical" evidence="9">
    <location>
        <begin position="540"/>
        <end position="562"/>
    </location>
</feature>
<evidence type="ECO:0000256" key="7">
    <source>
        <dbReference type="RuleBase" id="RU003755"/>
    </source>
</evidence>
<protein>
    <submittedName>
        <fullName evidence="10">POT family-domain-containing protein</fullName>
    </submittedName>
</protein>
<feature type="transmembrane region" description="Helical" evidence="9">
    <location>
        <begin position="483"/>
        <end position="503"/>
    </location>
</feature>
<feature type="transmembrane region" description="Helical" evidence="9">
    <location>
        <begin position="202"/>
        <end position="223"/>
    </location>
</feature>
<evidence type="ECO:0000313" key="11">
    <source>
        <dbReference type="Proteomes" id="UP000244722"/>
    </source>
</evidence>
<feature type="transmembrane region" description="Helical" evidence="9">
    <location>
        <begin position="261"/>
        <end position="279"/>
    </location>
</feature>
<evidence type="ECO:0000256" key="9">
    <source>
        <dbReference type="SAM" id="Phobius"/>
    </source>
</evidence>
<dbReference type="Pfam" id="PF00854">
    <property type="entry name" value="PTR2"/>
    <property type="match status" value="1"/>
</dbReference>
<dbReference type="GO" id="GO:0005886">
    <property type="term" value="C:plasma membrane"/>
    <property type="evidence" value="ECO:0007669"/>
    <property type="project" value="UniProtKB-ARBA"/>
</dbReference>
<dbReference type="FunFam" id="1.20.1250.20:FF:000085">
    <property type="entry name" value="MFS peptide transporter Ptr2"/>
    <property type="match status" value="1"/>
</dbReference>
<evidence type="ECO:0000256" key="4">
    <source>
        <dbReference type="ARBA" id="ARBA00022692"/>
    </source>
</evidence>
<feature type="transmembrane region" description="Helical" evidence="9">
    <location>
        <begin position="442"/>
        <end position="463"/>
    </location>
</feature>
<feature type="transmembrane region" description="Helical" evidence="9">
    <location>
        <begin position="179"/>
        <end position="196"/>
    </location>
</feature>
<dbReference type="Gene3D" id="1.20.1250.20">
    <property type="entry name" value="MFS general substrate transporter like domains"/>
    <property type="match status" value="1"/>
</dbReference>
<evidence type="ECO:0000256" key="2">
    <source>
        <dbReference type="ARBA" id="ARBA00005982"/>
    </source>
</evidence>
<feature type="transmembrane region" description="Helical" evidence="9">
    <location>
        <begin position="285"/>
        <end position="305"/>
    </location>
</feature>
<comment type="caution">
    <text evidence="10">The sequence shown here is derived from an EMBL/GenBank/DDBJ whole genome shotgun (WGS) entry which is preliminary data.</text>
</comment>
<dbReference type="EMBL" id="NESQ01000021">
    <property type="protein sequence ID" value="PUU82828.1"/>
    <property type="molecule type" value="Genomic_DNA"/>
</dbReference>
<accession>A0A2T7A538</accession>
<evidence type="ECO:0000256" key="3">
    <source>
        <dbReference type="ARBA" id="ARBA00022448"/>
    </source>
</evidence>
<dbReference type="AlphaFoldDB" id="A0A2T7A538"/>
<gene>
    <name evidence="10" type="ORF">B9Z19DRAFT_1040266</name>
</gene>
<dbReference type="SUPFAM" id="SSF103473">
    <property type="entry name" value="MFS general substrate transporter"/>
    <property type="match status" value="1"/>
</dbReference>
<dbReference type="PROSITE" id="PS01023">
    <property type="entry name" value="PTR2_2"/>
    <property type="match status" value="1"/>
</dbReference>
<evidence type="ECO:0000256" key="1">
    <source>
        <dbReference type="ARBA" id="ARBA00004141"/>
    </source>
</evidence>
<reference evidence="10 11" key="1">
    <citation type="submission" date="2017-04" db="EMBL/GenBank/DDBJ databases">
        <title>Draft genome sequence of Tuber borchii Vittad., a whitish edible truffle.</title>
        <authorList>
            <consortium name="DOE Joint Genome Institute"/>
            <person name="Murat C."/>
            <person name="Kuo A."/>
            <person name="Barry K.W."/>
            <person name="Clum A."/>
            <person name="Dockter R.B."/>
            <person name="Fauchery L."/>
            <person name="Iotti M."/>
            <person name="Kohler A."/>
            <person name="Labutti K."/>
            <person name="Lindquist E.A."/>
            <person name="Lipzen A."/>
            <person name="Ohm R.A."/>
            <person name="Wang M."/>
            <person name="Grigoriev I.V."/>
            <person name="Zambonelli A."/>
            <person name="Martin F.M."/>
        </authorList>
    </citation>
    <scope>NUCLEOTIDE SEQUENCE [LARGE SCALE GENOMIC DNA]</scope>
    <source>
        <strain evidence="10 11">Tbo3840</strain>
    </source>
</reference>
<keyword evidence="3 7" id="KW-0813">Transport</keyword>
<comment type="subcellular location">
    <subcellularLocation>
        <location evidence="1 7">Membrane</location>
        <topology evidence="1 7">Multi-pass membrane protein</topology>
    </subcellularLocation>
</comment>
<evidence type="ECO:0000256" key="5">
    <source>
        <dbReference type="ARBA" id="ARBA00022989"/>
    </source>
</evidence>
<dbReference type="InterPro" id="IPR036259">
    <property type="entry name" value="MFS_trans_sf"/>
</dbReference>
<feature type="transmembrane region" description="Helical" evidence="9">
    <location>
        <begin position="515"/>
        <end position="534"/>
    </location>
</feature>
<dbReference type="Proteomes" id="UP000244722">
    <property type="component" value="Unassembled WGS sequence"/>
</dbReference>
<keyword evidence="5 9" id="KW-1133">Transmembrane helix</keyword>
<dbReference type="InterPro" id="IPR000109">
    <property type="entry name" value="POT_fam"/>
</dbReference>
<evidence type="ECO:0000256" key="8">
    <source>
        <dbReference type="SAM" id="MobiDB-lite"/>
    </source>
</evidence>
<evidence type="ECO:0000313" key="10">
    <source>
        <dbReference type="EMBL" id="PUU82828.1"/>
    </source>
</evidence>
<dbReference type="InterPro" id="IPR018456">
    <property type="entry name" value="PTR2_symporter_CS"/>
</dbReference>
<organism evidence="10 11">
    <name type="scientific">Tuber borchii</name>
    <name type="common">White truffle</name>
    <dbReference type="NCBI Taxonomy" id="42251"/>
    <lineage>
        <taxon>Eukaryota</taxon>
        <taxon>Fungi</taxon>
        <taxon>Dikarya</taxon>
        <taxon>Ascomycota</taxon>
        <taxon>Pezizomycotina</taxon>
        <taxon>Pezizomycetes</taxon>
        <taxon>Pezizales</taxon>
        <taxon>Tuberaceae</taxon>
        <taxon>Tuber</taxon>
    </lineage>
</organism>
<sequence>MSLAETDATANKLIAERPETASSLTAANVASEKRQVNANNLEAGADGPGDDLGGTILRREELPRGGLADDEIEPTPEELATLRRVSDSFPISAYYVVVVELCERFSYFGCNAPLQNYISYPKEGNKKNGQPGALGLGQQGATGLTNFFHFWAYLTPMMGAVIADQYLGRYRTICCGCGLYITGLFLLFMTALPVSINGNHALGGLIPSLIIIGTATGIIKSNVSPLTVEQYRKTRRFVKTLKTGEKVVVDPVVTTQSIFNWFYWAINVGALSPLATVFSEKKVGFWLAFLLPFLMFFVGVGALIAGRKKYIRRPPEGSVLPNALRVVGIGIRYRSLEAAKPSNLRAKNLLHKYKVKWTDHFVDEVRRGLVACKVFIAYPFYSICANQGSNNLVSQAGAMKLSGTPNDLISKINPLTVIIFVPIFDRVVFPTLRKAGVHFRPITRITLGFLIQSSSIVYITVLQHYIYKSPPNSINVWIQGPCYILGAISEIFTNITALEYAFTHAPASMKSVVTSVYYFNNAIAAVIGIALTPVNKDPEILWAYASMAGAAAVAGIIFWFTFKHLNEQEDEMMDLESKDFGHASTSTSSAAQEDCSDSTSLRKANTCLIKKE</sequence>
<comment type="similarity">
    <text evidence="2 7">Belongs to the major facilitator superfamily. Proton-dependent oligopeptide transporter (POT/PTR) (TC 2.A.17) family.</text>
</comment>
<name>A0A2T7A538_TUBBO</name>
<proteinExistence type="inferred from homology"/>
<feature type="region of interest" description="Disordered" evidence="8">
    <location>
        <begin position="1"/>
        <end position="56"/>
    </location>
</feature>
<evidence type="ECO:0000256" key="6">
    <source>
        <dbReference type="ARBA" id="ARBA00023136"/>
    </source>
</evidence>
<keyword evidence="6 9" id="KW-0472">Membrane</keyword>
<dbReference type="OrthoDB" id="8904098at2759"/>
<keyword evidence="4 7" id="KW-0812">Transmembrane</keyword>
<keyword evidence="11" id="KW-1185">Reference proteome</keyword>